<keyword evidence="2" id="KW-1185">Reference proteome</keyword>
<evidence type="ECO:0000313" key="1">
    <source>
        <dbReference type="EMBL" id="TFA99262.1"/>
    </source>
</evidence>
<accession>A0ABY2GWH2</accession>
<dbReference type="GeneID" id="300580583"/>
<dbReference type="EMBL" id="PPTA01000015">
    <property type="protein sequence ID" value="TFA99262.1"/>
    <property type="molecule type" value="Genomic_DNA"/>
</dbReference>
<reference evidence="1 2" key="1">
    <citation type="submission" date="2018-01" db="EMBL/GenBank/DDBJ databases">
        <title>Genome characterization of the sugarcane-associated fungus Trichoderma ghanense CCMA-1212 and their application in lignocelulose bioconversion.</title>
        <authorList>
            <person name="Steindorff A.S."/>
            <person name="Mendes T.D."/>
            <person name="Vilela E.S.D."/>
            <person name="Rodrigues D.S."/>
            <person name="Formighieri E.F."/>
            <person name="Melo I.S."/>
            <person name="Favaro L.C.L."/>
        </authorList>
    </citation>
    <scope>NUCLEOTIDE SEQUENCE [LARGE SCALE GENOMIC DNA]</scope>
    <source>
        <strain evidence="1 2">CCMA-1212</strain>
    </source>
</reference>
<evidence type="ECO:0000313" key="2">
    <source>
        <dbReference type="Proteomes" id="UP001642720"/>
    </source>
</evidence>
<comment type="caution">
    <text evidence="1">The sequence shown here is derived from an EMBL/GenBank/DDBJ whole genome shotgun (WGS) entry which is preliminary data.</text>
</comment>
<dbReference type="Proteomes" id="UP001642720">
    <property type="component" value="Unassembled WGS sequence"/>
</dbReference>
<organism evidence="1 2">
    <name type="scientific">Trichoderma ghanense</name>
    <dbReference type="NCBI Taxonomy" id="65468"/>
    <lineage>
        <taxon>Eukaryota</taxon>
        <taxon>Fungi</taxon>
        <taxon>Dikarya</taxon>
        <taxon>Ascomycota</taxon>
        <taxon>Pezizomycotina</taxon>
        <taxon>Sordariomycetes</taxon>
        <taxon>Hypocreomycetidae</taxon>
        <taxon>Hypocreales</taxon>
        <taxon>Hypocreaceae</taxon>
        <taxon>Trichoderma</taxon>
    </lineage>
</organism>
<gene>
    <name evidence="1" type="ORF">CCMA1212_009032</name>
</gene>
<name>A0ABY2GWH2_9HYPO</name>
<proteinExistence type="predicted"/>
<dbReference type="RefSeq" id="XP_073555464.1">
    <property type="nucleotide sequence ID" value="XM_073706133.1"/>
</dbReference>
<protein>
    <submittedName>
        <fullName evidence="1">Uncharacterized protein</fullName>
    </submittedName>
</protein>
<sequence length="156" mass="16923">MWRTGSAVLLPPELLDDRGQARSGEPHFTSQQVAAAAAAVLTLMPRLSELPSGRVLQRSGRGTAGTRCRKLAAGYKDAFTNRPAHGTWVDGEVVPATEHQSWKLRRGHTQGDAPLAVACTKWQHRASFTHTVQNETVRTVQPVAGNCWSFDLGGAR</sequence>